<accession>A0AA40AR00</accession>
<dbReference type="InterPro" id="IPR029058">
    <property type="entry name" value="AB_hydrolase_fold"/>
</dbReference>
<dbReference type="InterPro" id="IPR050565">
    <property type="entry name" value="LYPA1-2/EST-like"/>
</dbReference>
<comment type="similarity">
    <text evidence="1">Belongs to the AB hydrolase superfamily. AB hydrolase 2 family.</text>
</comment>
<feature type="domain" description="Phospholipase/carboxylesterase/thioesterase" evidence="2">
    <location>
        <begin position="8"/>
        <end position="226"/>
    </location>
</feature>
<dbReference type="GO" id="GO:0052689">
    <property type="term" value="F:carboxylic ester hydrolase activity"/>
    <property type="evidence" value="ECO:0007669"/>
    <property type="project" value="TreeGrafter"/>
</dbReference>
<keyword evidence="3" id="KW-0378">Hydrolase</keyword>
<dbReference type="PANTHER" id="PTHR10655">
    <property type="entry name" value="LYSOPHOSPHOLIPASE-RELATED"/>
    <property type="match status" value="1"/>
</dbReference>
<proteinExistence type="inferred from homology"/>
<reference evidence="3" key="1">
    <citation type="submission" date="2023-06" db="EMBL/GenBank/DDBJ databases">
        <title>Genome-scale phylogeny and comparative genomics of the fungal order Sordariales.</title>
        <authorList>
            <consortium name="Lawrence Berkeley National Laboratory"/>
            <person name="Hensen N."/>
            <person name="Bonometti L."/>
            <person name="Westerberg I."/>
            <person name="Brannstrom I.O."/>
            <person name="Guillou S."/>
            <person name="Cros-Aarteil S."/>
            <person name="Calhoun S."/>
            <person name="Haridas S."/>
            <person name="Kuo A."/>
            <person name="Mondo S."/>
            <person name="Pangilinan J."/>
            <person name="Riley R."/>
            <person name="Labutti K."/>
            <person name="Andreopoulos B."/>
            <person name="Lipzen A."/>
            <person name="Chen C."/>
            <person name="Yanf M."/>
            <person name="Daum C."/>
            <person name="Ng V."/>
            <person name="Clum A."/>
            <person name="Steindorff A."/>
            <person name="Ohm R."/>
            <person name="Martin F."/>
            <person name="Silar P."/>
            <person name="Natvig D."/>
            <person name="Lalanne C."/>
            <person name="Gautier V."/>
            <person name="Ament-Velasquez S.L."/>
            <person name="Kruys A."/>
            <person name="Hutchinson M.I."/>
            <person name="Powell A.J."/>
            <person name="Barry K."/>
            <person name="Miller A.N."/>
            <person name="Grigoriev I.V."/>
            <person name="Debuchy R."/>
            <person name="Gladieux P."/>
            <person name="Thoren M.H."/>
            <person name="Johannesson H."/>
        </authorList>
    </citation>
    <scope>NUCLEOTIDE SEQUENCE</scope>
    <source>
        <strain evidence="3">SMH4607-1</strain>
    </source>
</reference>
<dbReference type="Gene3D" id="3.40.50.1820">
    <property type="entry name" value="alpha/beta hydrolase"/>
    <property type="match status" value="1"/>
</dbReference>
<dbReference type="SUPFAM" id="SSF53474">
    <property type="entry name" value="alpha/beta-Hydrolases"/>
    <property type="match status" value="1"/>
</dbReference>
<comment type="caution">
    <text evidence="3">The sequence shown here is derived from an EMBL/GenBank/DDBJ whole genome shotgun (WGS) entry which is preliminary data.</text>
</comment>
<dbReference type="PANTHER" id="PTHR10655:SF64">
    <property type="entry name" value="PHOSPHOLIPASE_CARBOXYLESTERASE_THIOESTERASE DOMAIN-CONTAINING PROTEIN"/>
    <property type="match status" value="1"/>
</dbReference>
<protein>
    <submittedName>
        <fullName evidence="3">Alpha/Beta hydrolase protein</fullName>
    </submittedName>
</protein>
<dbReference type="GO" id="GO:0005737">
    <property type="term" value="C:cytoplasm"/>
    <property type="evidence" value="ECO:0007669"/>
    <property type="project" value="TreeGrafter"/>
</dbReference>
<dbReference type="InterPro" id="IPR003140">
    <property type="entry name" value="PLipase/COase/thioEstase"/>
</dbReference>
<name>A0AA40AR00_9PEZI</name>
<dbReference type="AlphaFoldDB" id="A0AA40AR00"/>
<evidence type="ECO:0000259" key="2">
    <source>
        <dbReference type="Pfam" id="PF02230"/>
    </source>
</evidence>
<sequence>MYTNDNLNTFILLHGRGSSATKSGLALLSSTFTHDSNSTSTLRSTFPHAKFVFPTTTCSRATLYKRSIIHQWFDSWDLTPRNEREAHAREWLMIDGLQLTTAYLRVLLWQEVALVPGGAESVVLYGLSRGCAASLMTMLLWDGESLAGVVGMCGWLPFADGMVGVIASSGDGKGGREDDRVPLQSGSGSAACLKAMGVKVSWDEYQGLGHWYSGGMLADIAPFLQNSKDWTAEV</sequence>
<dbReference type="GO" id="GO:0008474">
    <property type="term" value="F:palmitoyl-(protein) hydrolase activity"/>
    <property type="evidence" value="ECO:0007669"/>
    <property type="project" value="TreeGrafter"/>
</dbReference>
<gene>
    <name evidence="3" type="ORF">B0H67DRAFT_633695</name>
</gene>
<evidence type="ECO:0000256" key="1">
    <source>
        <dbReference type="ARBA" id="ARBA00006499"/>
    </source>
</evidence>
<organism evidence="3 4">
    <name type="scientific">Lasiosphaeris hirsuta</name>
    <dbReference type="NCBI Taxonomy" id="260670"/>
    <lineage>
        <taxon>Eukaryota</taxon>
        <taxon>Fungi</taxon>
        <taxon>Dikarya</taxon>
        <taxon>Ascomycota</taxon>
        <taxon>Pezizomycotina</taxon>
        <taxon>Sordariomycetes</taxon>
        <taxon>Sordariomycetidae</taxon>
        <taxon>Sordariales</taxon>
        <taxon>Lasiosphaeriaceae</taxon>
        <taxon>Lasiosphaeris</taxon>
    </lineage>
</organism>
<dbReference type="Pfam" id="PF02230">
    <property type="entry name" value="Abhydrolase_2"/>
    <property type="match status" value="1"/>
</dbReference>
<evidence type="ECO:0000313" key="3">
    <source>
        <dbReference type="EMBL" id="KAK0720327.1"/>
    </source>
</evidence>
<dbReference type="Proteomes" id="UP001172102">
    <property type="component" value="Unassembled WGS sequence"/>
</dbReference>
<keyword evidence="4" id="KW-1185">Reference proteome</keyword>
<evidence type="ECO:0000313" key="4">
    <source>
        <dbReference type="Proteomes" id="UP001172102"/>
    </source>
</evidence>
<dbReference type="EMBL" id="JAUKUA010000003">
    <property type="protein sequence ID" value="KAK0720327.1"/>
    <property type="molecule type" value="Genomic_DNA"/>
</dbReference>